<keyword evidence="3" id="KW-1185">Reference proteome</keyword>
<protein>
    <submittedName>
        <fullName evidence="2">Microcystin-dependent protein</fullName>
    </submittedName>
</protein>
<evidence type="ECO:0000313" key="2">
    <source>
        <dbReference type="EMBL" id="RAI97533.1"/>
    </source>
</evidence>
<sequence>MYALMGIAFGGDGKTSFGIPDLRGRVAVGQGMSNYGQNFNMGDQGGQSTVTLSINEIPQHVHLITDASLNAYVPVNSSAGTTNNPTGNNAALGIPPNVGTGPLSRPINLYAPPPATVTDYMAKAKVSGNTAVAGSSMPHNNMQPFLTLNYVICTAGTFPSRP</sequence>
<dbReference type="InterPro" id="IPR011083">
    <property type="entry name" value="Phage_tail_collar_dom"/>
</dbReference>
<evidence type="ECO:0000259" key="1">
    <source>
        <dbReference type="Pfam" id="PF07484"/>
    </source>
</evidence>
<comment type="caution">
    <text evidence="2">The sequence shown here is derived from an EMBL/GenBank/DDBJ whole genome shotgun (WGS) entry which is preliminary data.</text>
</comment>
<dbReference type="Proteomes" id="UP000249547">
    <property type="component" value="Unassembled WGS sequence"/>
</dbReference>
<evidence type="ECO:0000313" key="3">
    <source>
        <dbReference type="Proteomes" id="UP000249547"/>
    </source>
</evidence>
<name>A0A327Q0G6_9BACT</name>
<dbReference type="EMBL" id="QLLL01000015">
    <property type="protein sequence ID" value="RAI97533.1"/>
    <property type="molecule type" value="Genomic_DNA"/>
</dbReference>
<reference evidence="2 3" key="1">
    <citation type="submission" date="2018-06" db="EMBL/GenBank/DDBJ databases">
        <title>Genomic Encyclopedia of Archaeal and Bacterial Type Strains, Phase II (KMG-II): from individual species to whole genera.</title>
        <authorList>
            <person name="Goeker M."/>
        </authorList>
    </citation>
    <scope>NUCLEOTIDE SEQUENCE [LARGE SCALE GENOMIC DNA]</scope>
    <source>
        <strain evidence="2 3">DSM 23857</strain>
    </source>
</reference>
<organism evidence="2 3">
    <name type="scientific">Chitinophaga skermanii</name>
    <dbReference type="NCBI Taxonomy" id="331697"/>
    <lineage>
        <taxon>Bacteria</taxon>
        <taxon>Pseudomonadati</taxon>
        <taxon>Bacteroidota</taxon>
        <taxon>Chitinophagia</taxon>
        <taxon>Chitinophagales</taxon>
        <taxon>Chitinophagaceae</taxon>
        <taxon>Chitinophaga</taxon>
    </lineage>
</organism>
<dbReference type="AlphaFoldDB" id="A0A327Q0G6"/>
<dbReference type="SUPFAM" id="SSF88874">
    <property type="entry name" value="Receptor-binding domain of short tail fibre protein gp12"/>
    <property type="match status" value="1"/>
</dbReference>
<gene>
    <name evidence="2" type="ORF">LX64_05037</name>
</gene>
<proteinExistence type="predicted"/>
<accession>A0A327Q0G6</accession>
<feature type="domain" description="Phage tail collar" evidence="1">
    <location>
        <begin position="2"/>
        <end position="26"/>
    </location>
</feature>
<dbReference type="Pfam" id="PF07484">
    <property type="entry name" value="Collar"/>
    <property type="match status" value="1"/>
</dbReference>